<organism evidence="1 2">
    <name type="scientific">Corynebacterium stationis</name>
    <dbReference type="NCBI Taxonomy" id="1705"/>
    <lineage>
        <taxon>Bacteria</taxon>
        <taxon>Bacillati</taxon>
        <taxon>Actinomycetota</taxon>
        <taxon>Actinomycetes</taxon>
        <taxon>Mycobacteriales</taxon>
        <taxon>Corynebacteriaceae</taxon>
        <taxon>Corynebacterium</taxon>
    </lineage>
</organism>
<dbReference type="AlphaFoldDB" id="A0A177I8A7"/>
<dbReference type="Proteomes" id="UP000076947">
    <property type="component" value="Unassembled WGS sequence"/>
</dbReference>
<keyword evidence="2" id="KW-1185">Reference proteome</keyword>
<evidence type="ECO:0000313" key="2">
    <source>
        <dbReference type="Proteomes" id="UP000076947"/>
    </source>
</evidence>
<proteinExistence type="predicted"/>
<dbReference type="EMBL" id="LSTQ01000026">
    <property type="protein sequence ID" value="OAH25049.1"/>
    <property type="molecule type" value="Genomic_DNA"/>
</dbReference>
<protein>
    <submittedName>
        <fullName evidence="1">Uncharacterized protein</fullName>
    </submittedName>
</protein>
<reference evidence="2" key="1">
    <citation type="submission" date="2016-02" db="EMBL/GenBank/DDBJ databases">
        <authorList>
            <person name="Kaur G."/>
            <person name="Nair G.R."/>
            <person name="Mayilraj S."/>
        </authorList>
    </citation>
    <scope>NUCLEOTIDE SEQUENCE [LARGE SCALE GENOMIC DNA]</scope>
    <source>
        <strain evidence="2">GA-15</strain>
    </source>
</reference>
<dbReference type="STRING" id="1705.CA21670_04550"/>
<dbReference type="OrthoDB" id="4416157at2"/>
<comment type="caution">
    <text evidence="1">The sequence shown here is derived from an EMBL/GenBank/DDBJ whole genome shotgun (WGS) entry which is preliminary data.</text>
</comment>
<sequence>MDISVDLSVLLYPSQWGAVLDELPAKAEGAGVDVDNIAVEQLYSACEKENVLVDDYWLRHGQAPTGAEVYRIIVNGASTLPLNKCAAAVAEAFPADTIWYGTAEIGHTEFGLGTTLAWTKSP</sequence>
<accession>A0A177I8A7</accession>
<dbReference type="RefSeq" id="WP_066840900.1">
    <property type="nucleotide sequence ID" value="NZ_CAPYMD010000018.1"/>
</dbReference>
<name>A0A177I8A7_9CORY</name>
<gene>
    <name evidence="1" type="ORF">AYJ05_07425</name>
</gene>
<evidence type="ECO:0000313" key="1">
    <source>
        <dbReference type="EMBL" id="OAH25049.1"/>
    </source>
</evidence>